<dbReference type="GO" id="GO:0005975">
    <property type="term" value="P:carbohydrate metabolic process"/>
    <property type="evidence" value="ECO:0007669"/>
    <property type="project" value="InterPro"/>
</dbReference>
<gene>
    <name evidence="4" type="ORF">TM51_12885</name>
</gene>
<sequence>MAFVFEEHRLDDVGTDPSLDPEGLLRQTATAAAQVRQARTVAAHSGLSLLADDGRPRSVVVAGTDVAAFAGAVLETLVGVRSPVPIVTVTGCRLPGWVGVPDLVIAVSTGSNQEADTTLRLAAEAVRRGSRFVAVGPRSGPLRELAERARAPFVALPMVGEPRTLLWSLTVPLFAAVEQAGIRAFTDAELDAAAQRLEEVAHQCRPTVGIEDNPAKELALAFADTLPVLWGATPLTALAARWAAVQFAANARYPVLLPSPPEAAWAQPAVLTGPLQASRGLFDDPADAPGIRMRLLLFRDDEALPEEAADLARAEHTAETAEVLVSEVAAQGRSPVERLAGLIALIDYATLYLAVAYAVEPLTHTLVVR</sequence>
<dbReference type="EMBL" id="AOSG01000072">
    <property type="protein sequence ID" value="EOR70437.1"/>
    <property type="molecule type" value="Genomic_DNA"/>
</dbReference>
<evidence type="ECO:0000313" key="4">
    <source>
        <dbReference type="EMBL" id="EOR70437.1"/>
    </source>
</evidence>
<dbReference type="Gene3D" id="3.40.50.10490">
    <property type="entry name" value="Glucose-6-phosphate isomerase like protein, domain 1"/>
    <property type="match status" value="2"/>
</dbReference>
<keyword evidence="2" id="KW-0413">Isomerase</keyword>
<dbReference type="GO" id="GO:0004347">
    <property type="term" value="F:glucose-6-phosphate isomerase activity"/>
    <property type="evidence" value="ECO:0007669"/>
    <property type="project" value="InterPro"/>
</dbReference>
<dbReference type="GO" id="GO:1901135">
    <property type="term" value="P:carbohydrate derivative metabolic process"/>
    <property type="evidence" value="ECO:0007669"/>
    <property type="project" value="InterPro"/>
</dbReference>
<comment type="caution">
    <text evidence="4">The sequence shown here is derived from an EMBL/GenBank/DDBJ whole genome shotgun (WGS) entry which is preliminary data.</text>
</comment>
<reference evidence="4 5" key="1">
    <citation type="journal article" date="2013" name="Genome Announc.">
        <title>Draft Genome Sequence of the Lignocellulose Decomposer Thermobifida fusca Strain TM51.</title>
        <authorList>
            <person name="Toth A."/>
            <person name="Barna T."/>
            <person name="Nagy I."/>
            <person name="Horvath B."/>
            <person name="Nagy I."/>
            <person name="Tancsics A."/>
            <person name="Kriszt B."/>
            <person name="Baka E."/>
            <person name="Fekete C."/>
            <person name="Kukolya J."/>
        </authorList>
    </citation>
    <scope>NUCLEOTIDE SEQUENCE [LARGE SCALE GENOMIC DNA]</scope>
    <source>
        <strain evidence="4 5">TM51</strain>
    </source>
</reference>
<evidence type="ECO:0000256" key="1">
    <source>
        <dbReference type="ARBA" id="ARBA00010523"/>
    </source>
</evidence>
<dbReference type="SUPFAM" id="SSF53697">
    <property type="entry name" value="SIS domain"/>
    <property type="match status" value="1"/>
</dbReference>
<dbReference type="CDD" id="cd05637">
    <property type="entry name" value="SIS_PGI_PMI_2"/>
    <property type="match status" value="1"/>
</dbReference>
<keyword evidence="5" id="KW-1185">Reference proteome</keyword>
<dbReference type="AlphaFoldDB" id="A0A9P2T8B6"/>
<dbReference type="Pfam" id="PF10432">
    <property type="entry name" value="bact-PGI_C"/>
    <property type="match status" value="1"/>
</dbReference>
<dbReference type="InterPro" id="IPR046348">
    <property type="entry name" value="SIS_dom_sf"/>
</dbReference>
<evidence type="ECO:0000256" key="2">
    <source>
        <dbReference type="ARBA" id="ARBA00023235"/>
    </source>
</evidence>
<dbReference type="GO" id="GO:0004476">
    <property type="term" value="F:mannose-6-phosphate isomerase activity"/>
    <property type="evidence" value="ECO:0007669"/>
    <property type="project" value="InterPro"/>
</dbReference>
<dbReference type="InterPro" id="IPR019490">
    <property type="entry name" value="Glu6P/Mann6P_isomerase_C"/>
</dbReference>
<dbReference type="Proteomes" id="UP000014184">
    <property type="component" value="Unassembled WGS sequence"/>
</dbReference>
<feature type="domain" description="Bifunctional glucose-6-phosphate/mannose-6-phosphate isomerase C-terminal" evidence="3">
    <location>
        <begin position="211"/>
        <end position="364"/>
    </location>
</feature>
<name>A0A9P2T8B6_THEFU</name>
<proteinExistence type="inferred from homology"/>
<dbReference type="RefSeq" id="WP_011292931.1">
    <property type="nucleotide sequence ID" value="NZ_AOSG01000072.1"/>
</dbReference>
<evidence type="ECO:0000259" key="3">
    <source>
        <dbReference type="Pfam" id="PF10432"/>
    </source>
</evidence>
<protein>
    <recommendedName>
        <fullName evidence="3">Bifunctional glucose-6-phosphate/mannose-6-phosphate isomerase C-terminal domain-containing protein</fullName>
    </recommendedName>
</protein>
<dbReference type="GO" id="GO:0097367">
    <property type="term" value="F:carbohydrate derivative binding"/>
    <property type="evidence" value="ECO:0007669"/>
    <property type="project" value="InterPro"/>
</dbReference>
<accession>A0A9P2T8B6</accession>
<evidence type="ECO:0000313" key="5">
    <source>
        <dbReference type="Proteomes" id="UP000014184"/>
    </source>
</evidence>
<organism evidence="4 5">
    <name type="scientific">Thermobifida fusca TM51</name>
    <dbReference type="NCBI Taxonomy" id="1169414"/>
    <lineage>
        <taxon>Bacteria</taxon>
        <taxon>Bacillati</taxon>
        <taxon>Actinomycetota</taxon>
        <taxon>Actinomycetes</taxon>
        <taxon>Streptosporangiales</taxon>
        <taxon>Nocardiopsidaceae</taxon>
        <taxon>Thermobifida</taxon>
    </lineage>
</organism>
<comment type="similarity">
    <text evidence="1">Belongs to the PGI/PMI family.</text>
</comment>